<dbReference type="CDD" id="cd17302">
    <property type="entry name" value="PIPKc_AtPIP5K_like"/>
    <property type="match status" value="1"/>
</dbReference>
<dbReference type="GO" id="GO:0016308">
    <property type="term" value="F:1-phosphatidylinositol-4-phosphate 5-kinase activity"/>
    <property type="evidence" value="ECO:0007669"/>
    <property type="project" value="UniProtKB-EC"/>
</dbReference>
<dbReference type="AlphaFoldDB" id="A0AAP0HSW2"/>
<feature type="region of interest" description="Disordered" evidence="3">
    <location>
        <begin position="32"/>
        <end position="86"/>
    </location>
</feature>
<gene>
    <name evidence="5" type="ORF">Sjap_021479</name>
</gene>
<keyword evidence="2" id="KW-0067">ATP-binding</keyword>
<evidence type="ECO:0000313" key="6">
    <source>
        <dbReference type="Proteomes" id="UP001417504"/>
    </source>
</evidence>
<dbReference type="Proteomes" id="UP001417504">
    <property type="component" value="Unassembled WGS sequence"/>
</dbReference>
<dbReference type="InterPro" id="IPR023610">
    <property type="entry name" value="PInositol-4/5-P-5/4-kinase"/>
</dbReference>
<feature type="compositionally biased region" description="Polar residues" evidence="3">
    <location>
        <begin position="519"/>
        <end position="532"/>
    </location>
</feature>
<dbReference type="Gene3D" id="3.30.810.10">
    <property type="entry name" value="2-Layer Sandwich"/>
    <property type="match status" value="1"/>
</dbReference>
<comment type="caution">
    <text evidence="5">The sequence shown here is derived from an EMBL/GenBank/DDBJ whole genome shotgun (WGS) entry which is preliminary data.</text>
</comment>
<evidence type="ECO:0000313" key="5">
    <source>
        <dbReference type="EMBL" id="KAK9095982.1"/>
    </source>
</evidence>
<feature type="domain" description="PIPK" evidence="4">
    <location>
        <begin position="206"/>
        <end position="592"/>
    </location>
</feature>
<evidence type="ECO:0000256" key="2">
    <source>
        <dbReference type="PROSITE-ProRule" id="PRU00781"/>
    </source>
</evidence>
<sequence length="608" mass="69184">MMLELLFTKTSHYSSISIDGSTSSTSITTATTTATNKDVKKREEDKKNVEAGGVPLHNGRARSRGRDGRVKPTTGDCTGRDDQRELRNRELGLNIGGDGNVGGTVMGRSSSWSWRGEVESHRRRRQFDRNAEKRLSIDGFDRNLSRIRNRELGGEEGVVAVVPSFIDKVEAFHLNDGDDKKLARRRTYQCGCCSNGEIKRLGETISKGHRKYQLVQGLQLGIRFSVGKSNSISREIAPEDFDPKEKFWTRFPPQGSKTTPAHSLLEFRWKDYCPMVFRQLRELLEVDSADYMLAICENGSLRELSSPGKSRSFFYLTQDDRFMIKTVKKSEVKVLLRMLPSYYKHVYQYRNSLITKFFGVHCIKPIGGLKTRFIVMGNLFSSEYCIHRRFDLKGSSHGRMTSKPGEGVDENATLKDLDLNFIFQLKRYWLQKLNRQIARDCKFLESERIMDYSLLVGLHFLECSGNSRRPSSNMIPLCKCHSVGTEGKDAKGIFSCRKNLIRLGANMPAKAQHVGSASDKLTPSEGGNSTPNGGEIRRVILHFGIIDILQDYDINKKLEHAYKSLQVDPTSISAVDPKLYSSRFRDFIYKIFVEEKESERKTDNVRRI</sequence>
<dbReference type="EMBL" id="JBBNAE010000009">
    <property type="protein sequence ID" value="KAK9095982.1"/>
    <property type="molecule type" value="Genomic_DNA"/>
</dbReference>
<dbReference type="PANTHER" id="PTHR23086:SF114">
    <property type="entry name" value="PHOSPHATIDYLINOSITOL 4-PHOSPHATE 5-KINASE 3"/>
    <property type="match status" value="1"/>
</dbReference>
<dbReference type="InterPro" id="IPR002498">
    <property type="entry name" value="PInositol-4-P-4/5-kinase_core"/>
</dbReference>
<feature type="region of interest" description="Disordered" evidence="3">
    <location>
        <begin position="514"/>
        <end position="533"/>
    </location>
</feature>
<keyword evidence="2" id="KW-0547">Nucleotide-binding</keyword>
<evidence type="ECO:0000256" key="3">
    <source>
        <dbReference type="SAM" id="MobiDB-lite"/>
    </source>
</evidence>
<dbReference type="GO" id="GO:0046854">
    <property type="term" value="P:phosphatidylinositol phosphate biosynthetic process"/>
    <property type="evidence" value="ECO:0007669"/>
    <property type="project" value="TreeGrafter"/>
</dbReference>
<dbReference type="SMART" id="SM00330">
    <property type="entry name" value="PIPKc"/>
    <property type="match status" value="1"/>
</dbReference>
<organism evidence="5 6">
    <name type="scientific">Stephania japonica</name>
    <dbReference type="NCBI Taxonomy" id="461633"/>
    <lineage>
        <taxon>Eukaryota</taxon>
        <taxon>Viridiplantae</taxon>
        <taxon>Streptophyta</taxon>
        <taxon>Embryophyta</taxon>
        <taxon>Tracheophyta</taxon>
        <taxon>Spermatophyta</taxon>
        <taxon>Magnoliopsida</taxon>
        <taxon>Ranunculales</taxon>
        <taxon>Menispermaceae</taxon>
        <taxon>Menispermoideae</taxon>
        <taxon>Cissampelideae</taxon>
        <taxon>Stephania</taxon>
    </lineage>
</organism>
<proteinExistence type="predicted"/>
<reference evidence="5 6" key="1">
    <citation type="submission" date="2024-01" db="EMBL/GenBank/DDBJ databases">
        <title>Genome assemblies of Stephania.</title>
        <authorList>
            <person name="Yang L."/>
        </authorList>
    </citation>
    <scope>NUCLEOTIDE SEQUENCE [LARGE SCALE GENOMIC DNA]</scope>
    <source>
        <strain evidence="5">QJT</strain>
        <tissue evidence="5">Leaf</tissue>
    </source>
</reference>
<evidence type="ECO:0000259" key="4">
    <source>
        <dbReference type="PROSITE" id="PS51455"/>
    </source>
</evidence>
<feature type="compositionally biased region" description="Basic and acidic residues" evidence="3">
    <location>
        <begin position="37"/>
        <end position="49"/>
    </location>
</feature>
<protein>
    <recommendedName>
        <fullName evidence="1">1-phosphatidylinositol-4-phosphate 5-kinase</fullName>
        <ecNumber evidence="1">2.7.1.68</ecNumber>
    </recommendedName>
</protein>
<keyword evidence="2" id="KW-0808">Transferase</keyword>
<evidence type="ECO:0000256" key="1">
    <source>
        <dbReference type="ARBA" id="ARBA00012172"/>
    </source>
</evidence>
<dbReference type="Gene3D" id="3.30.800.10">
    <property type="entry name" value="Phosphatidylinositol Phosphate Kinase II Beta"/>
    <property type="match status" value="1"/>
</dbReference>
<dbReference type="GO" id="GO:0005524">
    <property type="term" value="F:ATP binding"/>
    <property type="evidence" value="ECO:0007669"/>
    <property type="project" value="UniProtKB-UniRule"/>
</dbReference>
<dbReference type="InterPro" id="IPR027483">
    <property type="entry name" value="PInositol-4-P-4/5-kinase_C_sf"/>
</dbReference>
<keyword evidence="2" id="KW-0418">Kinase</keyword>
<dbReference type="PANTHER" id="PTHR23086">
    <property type="entry name" value="PHOSPHATIDYLINOSITOL-4-PHOSPHATE 5-KINASE"/>
    <property type="match status" value="1"/>
</dbReference>
<accession>A0AAP0HSW2</accession>
<dbReference type="InterPro" id="IPR027484">
    <property type="entry name" value="PInositol-4-P-5-kinase_N"/>
</dbReference>
<dbReference type="PROSITE" id="PS51455">
    <property type="entry name" value="PIPK"/>
    <property type="match status" value="1"/>
</dbReference>
<name>A0AAP0HSW2_9MAGN</name>
<dbReference type="GO" id="GO:0005886">
    <property type="term" value="C:plasma membrane"/>
    <property type="evidence" value="ECO:0007669"/>
    <property type="project" value="TreeGrafter"/>
</dbReference>
<dbReference type="Pfam" id="PF01504">
    <property type="entry name" value="PIP5K"/>
    <property type="match status" value="1"/>
</dbReference>
<dbReference type="SUPFAM" id="SSF56104">
    <property type="entry name" value="SAICAR synthase-like"/>
    <property type="match status" value="1"/>
</dbReference>
<keyword evidence="6" id="KW-1185">Reference proteome</keyword>
<dbReference type="EC" id="2.7.1.68" evidence="1"/>